<evidence type="ECO:0000256" key="1">
    <source>
        <dbReference type="SAM" id="MobiDB-lite"/>
    </source>
</evidence>
<accession>A0A5C3Q2R1</accession>
<name>A0A5C3Q2R1_9AGAR</name>
<feature type="region of interest" description="Disordered" evidence="1">
    <location>
        <begin position="56"/>
        <end position="87"/>
    </location>
</feature>
<feature type="compositionally biased region" description="Low complexity" evidence="1">
    <location>
        <begin position="68"/>
        <end position="87"/>
    </location>
</feature>
<organism evidence="2 3">
    <name type="scientific">Pterulicium gracile</name>
    <dbReference type="NCBI Taxonomy" id="1884261"/>
    <lineage>
        <taxon>Eukaryota</taxon>
        <taxon>Fungi</taxon>
        <taxon>Dikarya</taxon>
        <taxon>Basidiomycota</taxon>
        <taxon>Agaricomycotina</taxon>
        <taxon>Agaricomycetes</taxon>
        <taxon>Agaricomycetidae</taxon>
        <taxon>Agaricales</taxon>
        <taxon>Pleurotineae</taxon>
        <taxon>Pterulaceae</taxon>
        <taxon>Pterulicium</taxon>
    </lineage>
</organism>
<sequence length="122" mass="12803">MLSFRLVCSRSSSPGSCIPSQASLTLLALARRHSLPPLPAISQVFSPTYSLPIPLPNSPTPHTASRALVSPSKKLPRSSSFLSSSSTPSLYLLSTEWISRRSCRGLSNLGGAVSGGIIPEIG</sequence>
<protein>
    <submittedName>
        <fullName evidence="2">Uncharacterized protein</fullName>
    </submittedName>
</protein>
<dbReference type="Proteomes" id="UP000305067">
    <property type="component" value="Unassembled WGS sequence"/>
</dbReference>
<dbReference type="EMBL" id="ML178866">
    <property type="protein sequence ID" value="TFK96111.1"/>
    <property type="molecule type" value="Genomic_DNA"/>
</dbReference>
<evidence type="ECO:0000313" key="2">
    <source>
        <dbReference type="EMBL" id="TFK96111.1"/>
    </source>
</evidence>
<evidence type="ECO:0000313" key="3">
    <source>
        <dbReference type="Proteomes" id="UP000305067"/>
    </source>
</evidence>
<gene>
    <name evidence="2" type="ORF">BDV98DRAFT_638261</name>
</gene>
<reference evidence="2 3" key="1">
    <citation type="journal article" date="2019" name="Nat. Ecol. Evol.">
        <title>Megaphylogeny resolves global patterns of mushroom evolution.</title>
        <authorList>
            <person name="Varga T."/>
            <person name="Krizsan K."/>
            <person name="Foldi C."/>
            <person name="Dima B."/>
            <person name="Sanchez-Garcia M."/>
            <person name="Sanchez-Ramirez S."/>
            <person name="Szollosi G.J."/>
            <person name="Szarkandi J.G."/>
            <person name="Papp V."/>
            <person name="Albert L."/>
            <person name="Andreopoulos W."/>
            <person name="Angelini C."/>
            <person name="Antonin V."/>
            <person name="Barry K.W."/>
            <person name="Bougher N.L."/>
            <person name="Buchanan P."/>
            <person name="Buyck B."/>
            <person name="Bense V."/>
            <person name="Catcheside P."/>
            <person name="Chovatia M."/>
            <person name="Cooper J."/>
            <person name="Damon W."/>
            <person name="Desjardin D."/>
            <person name="Finy P."/>
            <person name="Geml J."/>
            <person name="Haridas S."/>
            <person name="Hughes K."/>
            <person name="Justo A."/>
            <person name="Karasinski D."/>
            <person name="Kautmanova I."/>
            <person name="Kiss B."/>
            <person name="Kocsube S."/>
            <person name="Kotiranta H."/>
            <person name="LaButti K.M."/>
            <person name="Lechner B.E."/>
            <person name="Liimatainen K."/>
            <person name="Lipzen A."/>
            <person name="Lukacs Z."/>
            <person name="Mihaltcheva S."/>
            <person name="Morgado L.N."/>
            <person name="Niskanen T."/>
            <person name="Noordeloos M.E."/>
            <person name="Ohm R.A."/>
            <person name="Ortiz-Santana B."/>
            <person name="Ovrebo C."/>
            <person name="Racz N."/>
            <person name="Riley R."/>
            <person name="Savchenko A."/>
            <person name="Shiryaev A."/>
            <person name="Soop K."/>
            <person name="Spirin V."/>
            <person name="Szebenyi C."/>
            <person name="Tomsovsky M."/>
            <person name="Tulloss R.E."/>
            <person name="Uehling J."/>
            <person name="Grigoriev I.V."/>
            <person name="Vagvolgyi C."/>
            <person name="Papp T."/>
            <person name="Martin F.M."/>
            <person name="Miettinen O."/>
            <person name="Hibbett D.S."/>
            <person name="Nagy L.G."/>
        </authorList>
    </citation>
    <scope>NUCLEOTIDE SEQUENCE [LARGE SCALE GENOMIC DNA]</scope>
    <source>
        <strain evidence="2 3">CBS 309.79</strain>
    </source>
</reference>
<dbReference type="AlphaFoldDB" id="A0A5C3Q2R1"/>
<keyword evidence="3" id="KW-1185">Reference proteome</keyword>
<proteinExistence type="predicted"/>